<reference evidence="2" key="1">
    <citation type="submission" date="2022-07" db="EMBL/GenBank/DDBJ databases">
        <title>Chromosome-level genome of Muraenolepis orangiensis.</title>
        <authorList>
            <person name="Kim J."/>
        </authorList>
    </citation>
    <scope>NUCLEOTIDE SEQUENCE</scope>
    <source>
        <strain evidence="2">KU_S4_2022</strain>
        <tissue evidence="2">Muscle</tissue>
    </source>
</reference>
<dbReference type="EMBL" id="JANIIK010007717">
    <property type="protein sequence ID" value="KAJ3580660.1"/>
    <property type="molecule type" value="Genomic_DNA"/>
</dbReference>
<name>A0A9Q0I0A5_9TELE</name>
<dbReference type="AlphaFoldDB" id="A0A9Q0I0A5"/>
<keyword evidence="3" id="KW-1185">Reference proteome</keyword>
<evidence type="ECO:0000313" key="2">
    <source>
        <dbReference type="EMBL" id="KAJ3580660.1"/>
    </source>
</evidence>
<dbReference type="OrthoDB" id="10251809at2759"/>
<sequence length="119" mass="13203">MAEASPTSSGSKPGAPAVVGGSGSAGIRAAQEPLLKVGIALSDERVDFLREQVFCVLRVKTDKWNRFIGTEENQKVLLDFLDHIWDHNVQLRRTQCVLGVSDTRRSGMRRHHRSHVSLL</sequence>
<feature type="compositionally biased region" description="Polar residues" evidence="1">
    <location>
        <begin position="1"/>
        <end position="11"/>
    </location>
</feature>
<evidence type="ECO:0000256" key="1">
    <source>
        <dbReference type="SAM" id="MobiDB-lite"/>
    </source>
</evidence>
<organism evidence="2 3">
    <name type="scientific">Muraenolepis orangiensis</name>
    <name type="common">Patagonian moray cod</name>
    <dbReference type="NCBI Taxonomy" id="630683"/>
    <lineage>
        <taxon>Eukaryota</taxon>
        <taxon>Metazoa</taxon>
        <taxon>Chordata</taxon>
        <taxon>Craniata</taxon>
        <taxon>Vertebrata</taxon>
        <taxon>Euteleostomi</taxon>
        <taxon>Actinopterygii</taxon>
        <taxon>Neopterygii</taxon>
        <taxon>Teleostei</taxon>
        <taxon>Neoteleostei</taxon>
        <taxon>Acanthomorphata</taxon>
        <taxon>Zeiogadaria</taxon>
        <taxon>Gadariae</taxon>
        <taxon>Gadiformes</taxon>
        <taxon>Muraenolepidoidei</taxon>
        <taxon>Muraenolepididae</taxon>
        <taxon>Muraenolepis</taxon>
    </lineage>
</organism>
<comment type="caution">
    <text evidence="2">The sequence shown here is derived from an EMBL/GenBank/DDBJ whole genome shotgun (WGS) entry which is preliminary data.</text>
</comment>
<feature type="region of interest" description="Disordered" evidence="1">
    <location>
        <begin position="1"/>
        <end position="24"/>
    </location>
</feature>
<gene>
    <name evidence="2" type="ORF">NHX12_034280</name>
</gene>
<evidence type="ECO:0000313" key="3">
    <source>
        <dbReference type="Proteomes" id="UP001148018"/>
    </source>
</evidence>
<accession>A0A9Q0I0A5</accession>
<dbReference type="Proteomes" id="UP001148018">
    <property type="component" value="Unassembled WGS sequence"/>
</dbReference>
<proteinExistence type="predicted"/>
<protein>
    <submittedName>
        <fullName evidence="2">Uncharacterized protein</fullName>
    </submittedName>
</protein>